<comment type="caution">
    <text evidence="2">The sequence shown here is derived from an EMBL/GenBank/DDBJ whole genome shotgun (WGS) entry which is preliminary data.</text>
</comment>
<evidence type="ECO:0000256" key="1">
    <source>
        <dbReference type="SAM" id="Phobius"/>
    </source>
</evidence>
<dbReference type="PATRIC" id="fig|45071.6.peg.2315"/>
<accession>A0A1E5JUH6</accession>
<dbReference type="EMBL" id="LSOG01000024">
    <property type="protein sequence ID" value="OEH48182.1"/>
    <property type="molecule type" value="Genomic_DNA"/>
</dbReference>
<proteinExistence type="predicted"/>
<dbReference type="AlphaFoldDB" id="A0A1E5JUH6"/>
<evidence type="ECO:0000313" key="3">
    <source>
        <dbReference type="Proteomes" id="UP000095229"/>
    </source>
</evidence>
<organism evidence="2 3">
    <name type="scientific">Legionella parisiensis</name>
    <dbReference type="NCBI Taxonomy" id="45071"/>
    <lineage>
        <taxon>Bacteria</taxon>
        <taxon>Pseudomonadati</taxon>
        <taxon>Pseudomonadota</taxon>
        <taxon>Gammaproteobacteria</taxon>
        <taxon>Legionellales</taxon>
        <taxon>Legionellaceae</taxon>
        <taxon>Legionella</taxon>
    </lineage>
</organism>
<dbReference type="Proteomes" id="UP000095229">
    <property type="component" value="Unassembled WGS sequence"/>
</dbReference>
<evidence type="ECO:0000313" key="2">
    <source>
        <dbReference type="EMBL" id="OEH48182.1"/>
    </source>
</evidence>
<keyword evidence="1" id="KW-1133">Transmembrane helix</keyword>
<keyword evidence="1" id="KW-0812">Transmembrane</keyword>
<reference evidence="2 3" key="1">
    <citation type="submission" date="2016-02" db="EMBL/GenBank/DDBJ databases">
        <title>Secondary metabolites in Legionella.</title>
        <authorList>
            <person name="Tobias N.J."/>
            <person name="Bode H.B."/>
        </authorList>
    </citation>
    <scope>NUCLEOTIDE SEQUENCE [LARGE SCALE GENOMIC DNA]</scope>
    <source>
        <strain evidence="2 3">DSM 19216</strain>
    </source>
</reference>
<name>A0A1E5JUH6_9GAMM</name>
<protein>
    <submittedName>
        <fullName evidence="2">Uncharacterized protein</fullName>
    </submittedName>
</protein>
<gene>
    <name evidence="2" type="ORF">lpari_00833</name>
</gene>
<sequence>MWMNISNFFLNNIVGFIGIFFSWLFTYKYYKKSLNQQATEANKEIINLINQSNNQTISKQYLIEQAVTEYLKKGTPVNFIDSLAISNEEKAEIYDTAVLRGRGRAAKNNPYR</sequence>
<keyword evidence="3" id="KW-1185">Reference proteome</keyword>
<feature type="transmembrane region" description="Helical" evidence="1">
    <location>
        <begin position="6"/>
        <end position="27"/>
    </location>
</feature>
<dbReference type="RefSeq" id="WP_058517946.1">
    <property type="nucleotide sequence ID" value="NZ_CAAAIE010000008.1"/>
</dbReference>
<keyword evidence="1" id="KW-0472">Membrane</keyword>